<dbReference type="EMBL" id="DF968003">
    <property type="protein sequence ID" value="GAO99891.1"/>
    <property type="molecule type" value="Genomic_DNA"/>
</dbReference>
<name>A0A0K8MH49_9LACO</name>
<dbReference type="Pfam" id="PF05656">
    <property type="entry name" value="DUF805"/>
    <property type="match status" value="1"/>
</dbReference>
<accession>A0A0K8MH49</accession>
<keyword evidence="1" id="KW-0812">Transmembrane</keyword>
<feature type="transmembrane region" description="Helical" evidence="1">
    <location>
        <begin position="135"/>
        <end position="154"/>
    </location>
</feature>
<organism evidence="2 3">
    <name type="scientific">Fructobacillus ficulneus</name>
    <dbReference type="NCBI Taxonomy" id="157463"/>
    <lineage>
        <taxon>Bacteria</taxon>
        <taxon>Bacillati</taxon>
        <taxon>Bacillota</taxon>
        <taxon>Bacilli</taxon>
        <taxon>Lactobacillales</taxon>
        <taxon>Lactobacillaceae</taxon>
        <taxon>Fructobacillus</taxon>
    </lineage>
</organism>
<sequence>MVRAYKQYWKNYFQFRGQTSRTDYWWVMLINSAITVASFYLFSFLLNVVIDTVAATSPDSKAYIVLTIILAAFTFVFLVYRLITVIPDIAISYRRYIDTGLPSWVFVIEPLIFIVGCMIFYAHLRIYDTDAPMPIWLVPVFLLLVLADFLIKIMPTDTFDRK</sequence>
<proteinExistence type="predicted"/>
<feature type="transmembrane region" description="Helical" evidence="1">
    <location>
        <begin position="24"/>
        <end position="50"/>
    </location>
</feature>
<keyword evidence="1" id="KW-1133">Transmembrane helix</keyword>
<dbReference type="Proteomes" id="UP000253891">
    <property type="component" value="Unassembled WGS sequence"/>
</dbReference>
<dbReference type="InterPro" id="IPR008523">
    <property type="entry name" value="DUF805"/>
</dbReference>
<reference evidence="2 3" key="1">
    <citation type="journal article" date="2015" name="BMC Genomics">
        <title>Comparative genomics of Fructobacillus spp. and Leuconostoc spp. reveals niche-specific evolution of Fructobacillus spp.</title>
        <authorList>
            <person name="Endo A."/>
            <person name="Tanizawa Y."/>
            <person name="Tanaka N."/>
            <person name="Maeno S."/>
            <person name="Kumar H."/>
            <person name="Shiwa Y."/>
            <person name="Okada S."/>
            <person name="Yoshikawa H."/>
            <person name="Dicks L."/>
            <person name="Nakagawa J."/>
            <person name="Arita M."/>
        </authorList>
    </citation>
    <scope>NUCLEOTIDE SEQUENCE [LARGE SCALE GENOMIC DNA]</scope>
    <source>
        <strain evidence="2 3">JCM 12225</strain>
    </source>
</reference>
<dbReference type="OrthoDB" id="2285053at2"/>
<feature type="transmembrane region" description="Helical" evidence="1">
    <location>
        <begin position="62"/>
        <end position="83"/>
    </location>
</feature>
<keyword evidence="3" id="KW-1185">Reference proteome</keyword>
<dbReference type="GO" id="GO:0016020">
    <property type="term" value="C:membrane"/>
    <property type="evidence" value="ECO:0007669"/>
    <property type="project" value="InterPro"/>
</dbReference>
<evidence type="ECO:0000313" key="2">
    <source>
        <dbReference type="EMBL" id="GAO99891.1"/>
    </source>
</evidence>
<gene>
    <name evidence="2" type="ORF">FFIC_260050</name>
</gene>
<dbReference type="RefSeq" id="WP_061993262.1">
    <property type="nucleotide sequence ID" value="NZ_DF968003.1"/>
</dbReference>
<dbReference type="AlphaFoldDB" id="A0A0K8MH49"/>
<protein>
    <recommendedName>
        <fullName evidence="4">DUF805 domain-containing protein</fullName>
    </recommendedName>
</protein>
<evidence type="ECO:0008006" key="4">
    <source>
        <dbReference type="Google" id="ProtNLM"/>
    </source>
</evidence>
<evidence type="ECO:0000313" key="3">
    <source>
        <dbReference type="Proteomes" id="UP000253891"/>
    </source>
</evidence>
<feature type="transmembrane region" description="Helical" evidence="1">
    <location>
        <begin position="104"/>
        <end position="123"/>
    </location>
</feature>
<keyword evidence="1" id="KW-0472">Membrane</keyword>
<evidence type="ECO:0000256" key="1">
    <source>
        <dbReference type="SAM" id="Phobius"/>
    </source>
</evidence>